<dbReference type="STRING" id="420778.A0A1S8B5K3"/>
<dbReference type="AlphaFoldDB" id="A0A1S8B5K3"/>
<proteinExistence type="predicted"/>
<dbReference type="SMART" id="SM00225">
    <property type="entry name" value="BTB"/>
    <property type="match status" value="1"/>
</dbReference>
<dbReference type="Gene3D" id="3.30.710.10">
    <property type="entry name" value="Potassium Channel Kv1.1, Chain A"/>
    <property type="match status" value="1"/>
</dbReference>
<comment type="caution">
    <text evidence="3">The sequence shown here is derived from an EMBL/GenBank/DDBJ whole genome shotgun (WGS) entry which is preliminary data.</text>
</comment>
<name>A0A1S8B5K3_9PEZI</name>
<protein>
    <recommendedName>
        <fullName evidence="2">BTB domain-containing protein</fullName>
    </recommendedName>
</protein>
<dbReference type="InterPro" id="IPR011333">
    <property type="entry name" value="SKP1/BTB/POZ_sf"/>
</dbReference>
<reference evidence="3 4" key="1">
    <citation type="submission" date="2017-01" db="EMBL/GenBank/DDBJ databases">
        <title>Draft genome sequence of Diplodia seriata F98.1, a fungal species involved in grapevine trunk diseases.</title>
        <authorList>
            <person name="Robert-Siegwald G."/>
            <person name="Vallet J."/>
            <person name="Abou-Mansour E."/>
            <person name="Xu J."/>
            <person name="Rey P."/>
            <person name="Bertsch C."/>
            <person name="Rego C."/>
            <person name="Larignon P."/>
            <person name="Fontaine F."/>
            <person name="Lebrun M.-H."/>
        </authorList>
    </citation>
    <scope>NUCLEOTIDE SEQUENCE [LARGE SCALE GENOMIC DNA]</scope>
    <source>
        <strain evidence="3 4">F98.1</strain>
    </source>
</reference>
<dbReference type="Pfam" id="PF00651">
    <property type="entry name" value="BTB"/>
    <property type="match status" value="1"/>
</dbReference>
<dbReference type="Proteomes" id="UP000190776">
    <property type="component" value="Unassembled WGS sequence"/>
</dbReference>
<dbReference type="InterPro" id="IPR000210">
    <property type="entry name" value="BTB/POZ_dom"/>
</dbReference>
<dbReference type="SUPFAM" id="SSF54695">
    <property type="entry name" value="POZ domain"/>
    <property type="match status" value="1"/>
</dbReference>
<feature type="domain" description="BTB" evidence="2">
    <location>
        <begin position="39"/>
        <end position="108"/>
    </location>
</feature>
<evidence type="ECO:0000313" key="4">
    <source>
        <dbReference type="Proteomes" id="UP000190776"/>
    </source>
</evidence>
<dbReference type="EMBL" id="MSZU01000114">
    <property type="protein sequence ID" value="OMP82684.1"/>
    <property type="molecule type" value="Genomic_DNA"/>
</dbReference>
<accession>A0A1S8B5K3</accession>
<sequence>MAPKHAITDEAGDSPAAKRQATENVPEPDAPLIEMAPRGDVIFVLDGGKMKLKISSAVMSLASPAFNAMFSPDRPWTEAQDLSEHHPKEVPLCDDDPEAMKLICEFLHHQHDPDKNVVPTQQVLKQVALLAHKYLLQSSLRCYSERWLKAHIKRARVTGYEYHHDLLAIAHLLDSPELFTLISKDFVVFLYSPSQQTGTMHKVLSSKVLRKYLPLLTFALFLTTKHYSGAGPHAPSSQRTDERHHPPGDHGLVD</sequence>
<feature type="compositionally biased region" description="Basic and acidic residues" evidence="1">
    <location>
        <begin position="239"/>
        <end position="254"/>
    </location>
</feature>
<dbReference type="PROSITE" id="PS50097">
    <property type="entry name" value="BTB"/>
    <property type="match status" value="1"/>
</dbReference>
<evidence type="ECO:0000256" key="1">
    <source>
        <dbReference type="SAM" id="MobiDB-lite"/>
    </source>
</evidence>
<dbReference type="OrthoDB" id="5275938at2759"/>
<feature type="region of interest" description="Disordered" evidence="1">
    <location>
        <begin position="1"/>
        <end position="30"/>
    </location>
</feature>
<organism evidence="3 4">
    <name type="scientific">Diplodia seriata</name>
    <dbReference type="NCBI Taxonomy" id="420778"/>
    <lineage>
        <taxon>Eukaryota</taxon>
        <taxon>Fungi</taxon>
        <taxon>Dikarya</taxon>
        <taxon>Ascomycota</taxon>
        <taxon>Pezizomycotina</taxon>
        <taxon>Dothideomycetes</taxon>
        <taxon>Dothideomycetes incertae sedis</taxon>
        <taxon>Botryosphaeriales</taxon>
        <taxon>Botryosphaeriaceae</taxon>
        <taxon>Diplodia</taxon>
    </lineage>
</organism>
<gene>
    <name evidence="3" type="ORF">BK809_0006994</name>
</gene>
<evidence type="ECO:0000259" key="2">
    <source>
        <dbReference type="PROSITE" id="PS50097"/>
    </source>
</evidence>
<dbReference type="CDD" id="cd18186">
    <property type="entry name" value="BTB_POZ_ZBTB_KLHL-like"/>
    <property type="match status" value="1"/>
</dbReference>
<feature type="region of interest" description="Disordered" evidence="1">
    <location>
        <begin position="230"/>
        <end position="254"/>
    </location>
</feature>
<evidence type="ECO:0000313" key="3">
    <source>
        <dbReference type="EMBL" id="OMP82684.1"/>
    </source>
</evidence>